<evidence type="ECO:0000313" key="10">
    <source>
        <dbReference type="EMBL" id="RED87857.1"/>
    </source>
</evidence>
<evidence type="ECO:0000256" key="4">
    <source>
        <dbReference type="ARBA" id="ARBA00022989"/>
    </source>
</evidence>
<evidence type="ECO:0000256" key="8">
    <source>
        <dbReference type="SAM" id="SignalP"/>
    </source>
</evidence>
<dbReference type="SUPFAM" id="SSF101898">
    <property type="entry name" value="NHL repeat"/>
    <property type="match status" value="1"/>
</dbReference>
<evidence type="ECO:0000256" key="1">
    <source>
        <dbReference type="ARBA" id="ARBA00004141"/>
    </source>
</evidence>
<feature type="transmembrane region" description="Helical" evidence="7">
    <location>
        <begin position="646"/>
        <end position="667"/>
    </location>
</feature>
<name>A0A3D9KPK5_9BACL</name>
<feature type="repeat" description="NHL" evidence="6">
    <location>
        <begin position="56"/>
        <end position="90"/>
    </location>
</feature>
<feature type="transmembrane region" description="Helical" evidence="7">
    <location>
        <begin position="549"/>
        <end position="567"/>
    </location>
</feature>
<organism evidence="10 11">
    <name type="scientific">Cohnella phaseoli</name>
    <dbReference type="NCBI Taxonomy" id="456490"/>
    <lineage>
        <taxon>Bacteria</taxon>
        <taxon>Bacillati</taxon>
        <taxon>Bacillota</taxon>
        <taxon>Bacilli</taxon>
        <taxon>Bacillales</taxon>
        <taxon>Paenibacillaceae</taxon>
        <taxon>Cohnella</taxon>
    </lineage>
</organism>
<feature type="domain" description="Yip1" evidence="9">
    <location>
        <begin position="490"/>
        <end position="659"/>
    </location>
</feature>
<dbReference type="Proteomes" id="UP000256977">
    <property type="component" value="Unassembled WGS sequence"/>
</dbReference>
<feature type="repeat" description="NHL" evidence="6">
    <location>
        <begin position="101"/>
        <end position="139"/>
    </location>
</feature>
<dbReference type="SUPFAM" id="SSF48452">
    <property type="entry name" value="TPR-like"/>
    <property type="match status" value="1"/>
</dbReference>
<dbReference type="GO" id="GO:0008270">
    <property type="term" value="F:zinc ion binding"/>
    <property type="evidence" value="ECO:0007669"/>
    <property type="project" value="UniProtKB-KW"/>
</dbReference>
<keyword evidence="5 7" id="KW-0472">Membrane</keyword>
<reference evidence="10 11" key="1">
    <citation type="submission" date="2018-07" db="EMBL/GenBank/DDBJ databases">
        <title>Genomic Encyclopedia of Type Strains, Phase III (KMG-III): the genomes of soil and plant-associated and newly described type strains.</title>
        <authorList>
            <person name="Whitman W."/>
        </authorList>
    </citation>
    <scope>NUCLEOTIDE SEQUENCE [LARGE SCALE GENOMIC DNA]</scope>
    <source>
        <strain evidence="10 11">CECT 7287</strain>
    </source>
</reference>
<feature type="transmembrane region" description="Helical" evidence="7">
    <location>
        <begin position="611"/>
        <end position="634"/>
    </location>
</feature>
<dbReference type="InterPro" id="IPR011990">
    <property type="entry name" value="TPR-like_helical_dom_sf"/>
</dbReference>
<evidence type="ECO:0000256" key="5">
    <source>
        <dbReference type="ARBA" id="ARBA00023136"/>
    </source>
</evidence>
<dbReference type="GO" id="GO:0016020">
    <property type="term" value="C:membrane"/>
    <property type="evidence" value="ECO:0007669"/>
    <property type="project" value="UniProtKB-SubCell"/>
</dbReference>
<dbReference type="RefSeq" id="WP_116059239.1">
    <property type="nucleotide sequence ID" value="NZ_QRDZ01000002.1"/>
</dbReference>
<keyword evidence="2 7" id="KW-0812">Transmembrane</keyword>
<protein>
    <submittedName>
        <fullName evidence="10">Yip1-like protein</fullName>
    </submittedName>
</protein>
<dbReference type="EMBL" id="QRDZ01000002">
    <property type="protein sequence ID" value="RED87857.1"/>
    <property type="molecule type" value="Genomic_DNA"/>
</dbReference>
<feature type="signal peptide" evidence="8">
    <location>
        <begin position="1"/>
        <end position="26"/>
    </location>
</feature>
<comment type="subcellular location">
    <subcellularLocation>
        <location evidence="1">Membrane</location>
        <topology evidence="1">Multi-pass membrane protein</topology>
    </subcellularLocation>
</comment>
<dbReference type="AlphaFoldDB" id="A0A3D9KPK5"/>
<comment type="caution">
    <text evidence="10">The sequence shown here is derived from an EMBL/GenBank/DDBJ whole genome shotgun (WGS) entry which is preliminary data.</text>
</comment>
<keyword evidence="3" id="KW-0677">Repeat</keyword>
<evidence type="ECO:0000256" key="3">
    <source>
        <dbReference type="ARBA" id="ARBA00022737"/>
    </source>
</evidence>
<sequence length="685" mass="76299">MNVIRIAVQLLVLGLLALAAPAAASADGYSYSYWGDAVPAPDAYAPERIVYGNDLGISPLSSPQDLFVGPENKVYIADTGNNRIVVLSGELKVEKVITEFERGGEKDAFNQPEGVFATAEGGIYVADTRNRRLVELTAEGAFVREVGEPKSSLIREGFQYAPSKVVVDRTQRIYVVGRGSYEGIMEFSADGEFTGFLGTNRVKFKPIDLLWKQISTKKQRDQMQQFIPLEFNNIDLNEDGFLFTTTSEEGSDSPIKKLNPSGTDILRSKGYFPPKGDIGTAETGSVRGSSIFVDIASDRGGMYSALDSKRGRVFSYDKDGNLLYVFGGLGSRQDRFRNPSAIALLGERTLVLDQDYNRLTVFAPTRYGSLIREAVNALYDGRMEESTAAWRQVLQLNGNFDVAYIGIGKSLLQQGDHREAMSYFKLGSSREYYSEAFKLYRKDIVMEHFGKIVLVIALALGIVVFAAKRAGRRNAGVRYKDTGALKHPLHTMLHPFAGFWEMKFEGKGRVSIAAAIALLFVLLTIVKRQFSGFVVNYNNPTELNSLDELKFIVLPLLLWCVANWSLTTLMDGIGKFKDIMMAAGYSLMPFVILYVPQILYSNVITADESSFYYLIDTVAYLWFVWLLFVGTMTIHQYTAGKTIATMLLTLVVIGIILFIGVLLFSMVQQMVSFAESLIREMSFRW</sequence>
<dbReference type="InterPro" id="IPR001258">
    <property type="entry name" value="NHL_repeat"/>
</dbReference>
<dbReference type="Pfam" id="PF01436">
    <property type="entry name" value="NHL"/>
    <property type="match status" value="1"/>
</dbReference>
<dbReference type="InterPro" id="IPR011042">
    <property type="entry name" value="6-blade_b-propeller_TolB-like"/>
</dbReference>
<feature type="chain" id="PRO_5017756929" evidence="8">
    <location>
        <begin position="27"/>
        <end position="685"/>
    </location>
</feature>
<accession>A0A3D9KPK5</accession>
<keyword evidence="4 7" id="KW-1133">Transmembrane helix</keyword>
<gene>
    <name evidence="10" type="ORF">DFP98_102339</name>
</gene>
<dbReference type="PROSITE" id="PS51125">
    <property type="entry name" value="NHL"/>
    <property type="match status" value="2"/>
</dbReference>
<dbReference type="Pfam" id="PF04893">
    <property type="entry name" value="Yip1"/>
    <property type="match status" value="1"/>
</dbReference>
<feature type="transmembrane region" description="Helical" evidence="7">
    <location>
        <begin position="510"/>
        <end position="529"/>
    </location>
</feature>
<proteinExistence type="predicted"/>
<dbReference type="Gene3D" id="1.25.40.10">
    <property type="entry name" value="Tetratricopeptide repeat domain"/>
    <property type="match status" value="1"/>
</dbReference>
<dbReference type="CDD" id="cd05819">
    <property type="entry name" value="NHL"/>
    <property type="match status" value="1"/>
</dbReference>
<evidence type="ECO:0000313" key="11">
    <source>
        <dbReference type="Proteomes" id="UP000256977"/>
    </source>
</evidence>
<dbReference type="Gene3D" id="2.120.10.30">
    <property type="entry name" value="TolB, C-terminal domain"/>
    <property type="match status" value="1"/>
</dbReference>
<dbReference type="InterPro" id="IPR006977">
    <property type="entry name" value="Yip1_dom"/>
</dbReference>
<keyword evidence="11" id="KW-1185">Reference proteome</keyword>
<evidence type="ECO:0000256" key="2">
    <source>
        <dbReference type="ARBA" id="ARBA00022692"/>
    </source>
</evidence>
<evidence type="ECO:0000256" key="7">
    <source>
        <dbReference type="SAM" id="Phobius"/>
    </source>
</evidence>
<evidence type="ECO:0000256" key="6">
    <source>
        <dbReference type="PROSITE-ProRule" id="PRU00504"/>
    </source>
</evidence>
<keyword evidence="8" id="KW-0732">Signal</keyword>
<evidence type="ECO:0000259" key="9">
    <source>
        <dbReference type="Pfam" id="PF04893"/>
    </source>
</evidence>
<dbReference type="OrthoDB" id="9799230at2"/>
<dbReference type="PANTHER" id="PTHR24104:SF25">
    <property type="entry name" value="PROTEIN LIN-41"/>
    <property type="match status" value="1"/>
</dbReference>
<feature type="transmembrane region" description="Helical" evidence="7">
    <location>
        <begin position="448"/>
        <end position="467"/>
    </location>
</feature>
<feature type="transmembrane region" description="Helical" evidence="7">
    <location>
        <begin position="579"/>
        <end position="599"/>
    </location>
</feature>
<dbReference type="InterPro" id="IPR050952">
    <property type="entry name" value="TRIM-NHL_E3_ligases"/>
</dbReference>
<dbReference type="PANTHER" id="PTHR24104">
    <property type="entry name" value="E3 UBIQUITIN-PROTEIN LIGASE NHLRC1-RELATED"/>
    <property type="match status" value="1"/>
</dbReference>